<dbReference type="InterPro" id="IPR008435">
    <property type="entry name" value="CRF-bd"/>
</dbReference>
<reference evidence="13" key="1">
    <citation type="journal article" date="2018" name="PLoS Negl. Trop. Dis.">
        <title>Sialome diversity of ticks revealed by RNAseq of single tick salivary glands.</title>
        <authorList>
            <person name="Perner J."/>
            <person name="Kropackova S."/>
            <person name="Kopacek P."/>
            <person name="Ribeiro J.M."/>
        </authorList>
    </citation>
    <scope>NUCLEOTIDE SEQUENCE</scope>
    <source>
        <strain evidence="13">Siblings of single egg batch collected in Ceske Budejovice</strain>
        <tissue evidence="13">Salivary glands</tissue>
    </source>
</reference>
<dbReference type="AlphaFoldDB" id="A0A147BGZ4"/>
<evidence type="ECO:0000256" key="6">
    <source>
        <dbReference type="ARBA" id="ARBA00023157"/>
    </source>
</evidence>
<organism evidence="13">
    <name type="scientific">Ixodes ricinus</name>
    <name type="common">Common tick</name>
    <name type="synonym">Acarus ricinus</name>
    <dbReference type="NCBI Taxonomy" id="34613"/>
    <lineage>
        <taxon>Eukaryota</taxon>
        <taxon>Metazoa</taxon>
        <taxon>Ecdysozoa</taxon>
        <taxon>Arthropoda</taxon>
        <taxon>Chelicerata</taxon>
        <taxon>Arachnida</taxon>
        <taxon>Acari</taxon>
        <taxon>Parasitiformes</taxon>
        <taxon>Ixodida</taxon>
        <taxon>Ixodoidea</taxon>
        <taxon>Ixodidae</taxon>
        <taxon>Ixodinae</taxon>
        <taxon>Ixodes</taxon>
    </lineage>
</organism>
<dbReference type="Pfam" id="PF05428">
    <property type="entry name" value="CRF-BP_N"/>
    <property type="match status" value="1"/>
</dbReference>
<evidence type="ECO:0000256" key="10">
    <source>
        <dbReference type="SAM" id="SignalP"/>
    </source>
</evidence>
<keyword evidence="7" id="KW-0325">Glycoprotein</keyword>
<evidence type="ECO:0000256" key="1">
    <source>
        <dbReference type="ARBA" id="ARBA00004613"/>
    </source>
</evidence>
<dbReference type="PANTHER" id="PTHR10278">
    <property type="entry name" value="CORTICOTROPIN-RELEASING FACTOR-BINDING PROTEIN"/>
    <property type="match status" value="1"/>
</dbReference>
<dbReference type="PANTHER" id="PTHR10278:SF0">
    <property type="entry name" value="CORTICOTROPIN-RELEASING FACTOR-BINDING PROTEIN"/>
    <property type="match status" value="1"/>
</dbReference>
<dbReference type="Pfam" id="PF23541">
    <property type="entry name" value="CRF-BP_C"/>
    <property type="match status" value="1"/>
</dbReference>
<dbReference type="InterPro" id="IPR056178">
    <property type="entry name" value="CRF-BP_C"/>
</dbReference>
<dbReference type="SUPFAM" id="SSF49854">
    <property type="entry name" value="Spermadhesin, CUB domain"/>
    <property type="match status" value="1"/>
</dbReference>
<dbReference type="EMBL" id="GEGO01005376">
    <property type="protein sequence ID" value="JAR90028.1"/>
    <property type="molecule type" value="Transcribed_RNA"/>
</dbReference>
<accession>A0A147BGZ4</accession>
<comment type="function">
    <text evidence="8">Binds CRF and inactivates it. May prevent inappropriate pituitary-adrenal stimulation in pregnancy.</text>
</comment>
<dbReference type="GO" id="GO:0051460">
    <property type="term" value="P:negative regulation of corticotropin secretion"/>
    <property type="evidence" value="ECO:0007669"/>
    <property type="project" value="TreeGrafter"/>
</dbReference>
<dbReference type="GO" id="GO:0005615">
    <property type="term" value="C:extracellular space"/>
    <property type="evidence" value="ECO:0007669"/>
    <property type="project" value="TreeGrafter"/>
</dbReference>
<dbReference type="GO" id="GO:0009755">
    <property type="term" value="P:hormone-mediated signaling pathway"/>
    <property type="evidence" value="ECO:0007669"/>
    <property type="project" value="TreeGrafter"/>
</dbReference>
<evidence type="ECO:0000256" key="9">
    <source>
        <dbReference type="ARBA" id="ARBA00033162"/>
    </source>
</evidence>
<evidence type="ECO:0000256" key="4">
    <source>
        <dbReference type="ARBA" id="ARBA00022525"/>
    </source>
</evidence>
<keyword evidence="5 10" id="KW-0732">Signal</keyword>
<feature type="domain" description="Corticotropin-releasing factor binding protein C-terminal" evidence="12">
    <location>
        <begin position="155"/>
        <end position="271"/>
    </location>
</feature>
<evidence type="ECO:0000256" key="8">
    <source>
        <dbReference type="ARBA" id="ARBA00024997"/>
    </source>
</evidence>
<dbReference type="InterPro" id="IPR035914">
    <property type="entry name" value="Sperma_CUB_dom_sf"/>
</dbReference>
<dbReference type="GO" id="GO:0051424">
    <property type="term" value="F:corticotropin-releasing hormone binding"/>
    <property type="evidence" value="ECO:0007669"/>
    <property type="project" value="InterPro"/>
</dbReference>
<feature type="domain" description="Corticotropin-releasing factor binding protein N-terminal" evidence="11">
    <location>
        <begin position="18"/>
        <end position="133"/>
    </location>
</feature>
<keyword evidence="6" id="KW-1015">Disulfide bond</keyword>
<feature type="chain" id="PRO_5007542299" description="Corticotropin-releasing factor-binding protein" evidence="10">
    <location>
        <begin position="18"/>
        <end position="288"/>
    </location>
</feature>
<keyword evidence="4" id="KW-0964">Secreted</keyword>
<comment type="similarity">
    <text evidence="2">Belongs to the CRF-binding protein family.</text>
</comment>
<dbReference type="InterPro" id="IPR056177">
    <property type="entry name" value="CRF-BP_N"/>
</dbReference>
<evidence type="ECO:0000256" key="3">
    <source>
        <dbReference type="ARBA" id="ARBA00015713"/>
    </source>
</evidence>
<name>A0A147BGZ4_IXORI</name>
<evidence type="ECO:0000259" key="11">
    <source>
        <dbReference type="Pfam" id="PF05428"/>
    </source>
</evidence>
<evidence type="ECO:0000256" key="7">
    <source>
        <dbReference type="ARBA" id="ARBA00023180"/>
    </source>
</evidence>
<evidence type="ECO:0000313" key="13">
    <source>
        <dbReference type="EMBL" id="JAR90028.1"/>
    </source>
</evidence>
<proteinExistence type="inferred from homology"/>
<evidence type="ECO:0000256" key="2">
    <source>
        <dbReference type="ARBA" id="ARBA00008313"/>
    </source>
</evidence>
<comment type="subcellular location">
    <subcellularLocation>
        <location evidence="1">Secreted</location>
    </subcellularLocation>
</comment>
<evidence type="ECO:0000259" key="12">
    <source>
        <dbReference type="Pfam" id="PF23541"/>
    </source>
</evidence>
<evidence type="ECO:0000256" key="5">
    <source>
        <dbReference type="ARBA" id="ARBA00022729"/>
    </source>
</evidence>
<sequence>MFIFFFLSFSFLSLYHADCIFEKSIEGEYTFISTGSDSVCALYVYTEPEFLVEFQILRFDVSCTKGGLLTSADGWENYGDYFPTQEEHPKPMDQRFAEFCGPIKPWKPFTTSQNVGVVMFRVPTRGNYFSVLVTFRRNPKPCNVLLQPLSESPVYTLRNYGRRVNCSAAFIFPMNFRILATSIGSQGFSGSTNTELETGLITKCKKRGMQDYAQFLGGNGISTEGMLIVEDICGLDSTASKKAIQIPCGSTAVRLVSSGRYEDSLTFGYEPIIEIERLRSCAKTAISV</sequence>
<protein>
    <recommendedName>
        <fullName evidence="3">Corticotropin-releasing factor-binding protein</fullName>
    </recommendedName>
    <alternativeName>
        <fullName evidence="9">Corticotropin-releasing hormone-binding protein</fullName>
    </alternativeName>
</protein>
<feature type="signal peptide" evidence="10">
    <location>
        <begin position="1"/>
        <end position="17"/>
    </location>
</feature>